<evidence type="ECO:0000313" key="3">
    <source>
        <dbReference type="Proteomes" id="UP001281761"/>
    </source>
</evidence>
<feature type="compositionally biased region" description="Low complexity" evidence="1">
    <location>
        <begin position="19"/>
        <end position="37"/>
    </location>
</feature>
<organism evidence="2 3">
    <name type="scientific">Blattamonas nauphoetae</name>
    <dbReference type="NCBI Taxonomy" id="2049346"/>
    <lineage>
        <taxon>Eukaryota</taxon>
        <taxon>Metamonada</taxon>
        <taxon>Preaxostyla</taxon>
        <taxon>Oxymonadida</taxon>
        <taxon>Blattamonas</taxon>
    </lineage>
</organism>
<evidence type="ECO:0000313" key="2">
    <source>
        <dbReference type="EMBL" id="KAK2958045.1"/>
    </source>
</evidence>
<protein>
    <submittedName>
        <fullName evidence="2">Uncharacterized protein</fullName>
    </submittedName>
</protein>
<keyword evidence="3" id="KW-1185">Reference proteome</keyword>
<feature type="compositionally biased region" description="Polar residues" evidence="1">
    <location>
        <begin position="222"/>
        <end position="232"/>
    </location>
</feature>
<feature type="compositionally biased region" description="Polar residues" evidence="1">
    <location>
        <begin position="74"/>
        <end position="84"/>
    </location>
</feature>
<feature type="region of interest" description="Disordered" evidence="1">
    <location>
        <begin position="190"/>
        <end position="250"/>
    </location>
</feature>
<feature type="compositionally biased region" description="Basic and acidic residues" evidence="1">
    <location>
        <begin position="98"/>
        <end position="116"/>
    </location>
</feature>
<accession>A0ABQ9Y2T1</accession>
<name>A0ABQ9Y2T1_9EUKA</name>
<feature type="region of interest" description="Disordered" evidence="1">
    <location>
        <begin position="1"/>
        <end position="143"/>
    </location>
</feature>
<feature type="region of interest" description="Disordered" evidence="1">
    <location>
        <begin position="268"/>
        <end position="287"/>
    </location>
</feature>
<dbReference type="EMBL" id="JARBJD010000041">
    <property type="protein sequence ID" value="KAK2958045.1"/>
    <property type="molecule type" value="Genomic_DNA"/>
</dbReference>
<gene>
    <name evidence="2" type="ORF">BLNAU_6971</name>
</gene>
<evidence type="ECO:0000256" key="1">
    <source>
        <dbReference type="SAM" id="MobiDB-lite"/>
    </source>
</evidence>
<dbReference type="Proteomes" id="UP001281761">
    <property type="component" value="Unassembled WGS sequence"/>
</dbReference>
<comment type="caution">
    <text evidence="2">The sequence shown here is derived from an EMBL/GenBank/DDBJ whole genome shotgun (WGS) entry which is preliminary data.</text>
</comment>
<sequence length="303" mass="33730">MPDTAVDSPAINHDSTSARSSNESRSSSSSSNSSKSSKSSKHSEHDPSKNKLPPLPLSDEPENLSKSSRRGRTNRSPSVSSRGSQNRRSHSQTRRVRSTSEPRRGRRPDHLGETRRTRGSRGSLSSTRRSRDNPGHNFVDPFDPSFDTLVSKYQRAPGPQYDLDKSSKYAMRHSFNATMGTETRLKENRYHTPGAGPAFNFDPTKSSRHPSSPKATIGRAPLTSSIIRSTPVSGPLPYLPSPDIYKRRSPRGVIGTEDRDKHFVTRTLSQGPGSYETHQETKHTSKKGTFTKNERNTISWVFK</sequence>
<feature type="compositionally biased region" description="Basic residues" evidence="1">
    <location>
        <begin position="85"/>
        <end position="97"/>
    </location>
</feature>
<proteinExistence type="predicted"/>
<reference evidence="2 3" key="1">
    <citation type="journal article" date="2022" name="bioRxiv">
        <title>Genomics of Preaxostyla Flagellates Illuminates Evolutionary Transitions and the Path Towards Mitochondrial Loss.</title>
        <authorList>
            <person name="Novak L.V.F."/>
            <person name="Treitli S.C."/>
            <person name="Pyrih J."/>
            <person name="Halakuc P."/>
            <person name="Pipaliya S.V."/>
            <person name="Vacek V."/>
            <person name="Brzon O."/>
            <person name="Soukal P."/>
            <person name="Eme L."/>
            <person name="Dacks J.B."/>
            <person name="Karnkowska A."/>
            <person name="Elias M."/>
            <person name="Hampl V."/>
        </authorList>
    </citation>
    <scope>NUCLEOTIDE SEQUENCE [LARGE SCALE GENOMIC DNA]</scope>
    <source>
        <strain evidence="2">NAU3</strain>
        <tissue evidence="2">Gut</tissue>
    </source>
</reference>